<name>A0A250IL31_9BACT</name>
<evidence type="ECO:0000256" key="1">
    <source>
        <dbReference type="ARBA" id="ARBA00001954"/>
    </source>
</evidence>
<dbReference type="PANTHER" id="PTHR20883">
    <property type="entry name" value="PHYTANOYL-COA DIOXYGENASE DOMAIN CONTAINING 1"/>
    <property type="match status" value="1"/>
</dbReference>
<dbReference type="KEGG" id="mbd:MEBOL_005922"/>
<dbReference type="EMBL" id="CP022163">
    <property type="protein sequence ID" value="ATB32444.1"/>
    <property type="molecule type" value="Genomic_DNA"/>
</dbReference>
<dbReference type="SUPFAM" id="SSF51197">
    <property type="entry name" value="Clavaminate synthase-like"/>
    <property type="match status" value="1"/>
</dbReference>
<dbReference type="PANTHER" id="PTHR20883:SF48">
    <property type="entry name" value="ECTOINE DIOXYGENASE"/>
    <property type="match status" value="1"/>
</dbReference>
<dbReference type="GO" id="GO:0005506">
    <property type="term" value="F:iron ion binding"/>
    <property type="evidence" value="ECO:0007669"/>
    <property type="project" value="UniProtKB-ARBA"/>
</dbReference>
<dbReference type="Proteomes" id="UP000217289">
    <property type="component" value="Chromosome"/>
</dbReference>
<comment type="cofactor">
    <cofactor evidence="1">
        <name>Fe(2+)</name>
        <dbReference type="ChEBI" id="CHEBI:29033"/>
    </cofactor>
</comment>
<dbReference type="RefSeq" id="WP_095980615.1">
    <property type="nucleotide sequence ID" value="NZ_CP022163.1"/>
</dbReference>
<proteinExistence type="predicted"/>
<dbReference type="Gene3D" id="2.60.120.620">
    <property type="entry name" value="q2cbj1_9rhob like domain"/>
    <property type="match status" value="1"/>
</dbReference>
<accession>A0A250IL31</accession>
<dbReference type="GO" id="GO:0016706">
    <property type="term" value="F:2-oxoglutarate-dependent dioxygenase activity"/>
    <property type="evidence" value="ECO:0007669"/>
    <property type="project" value="UniProtKB-ARBA"/>
</dbReference>
<protein>
    <submittedName>
        <fullName evidence="2">Chemotaxis protein CheX</fullName>
    </submittedName>
</protein>
<dbReference type="NCBIfam" id="TIGR01762">
    <property type="entry name" value="chlorin-enz"/>
    <property type="match status" value="1"/>
</dbReference>
<evidence type="ECO:0000313" key="2">
    <source>
        <dbReference type="EMBL" id="ATB32444.1"/>
    </source>
</evidence>
<keyword evidence="3" id="KW-1185">Reference proteome</keyword>
<evidence type="ECO:0000313" key="3">
    <source>
        <dbReference type="Proteomes" id="UP000217289"/>
    </source>
</evidence>
<gene>
    <name evidence="2" type="ORF">MEBOL_005922</name>
</gene>
<sequence length="304" mass="34920">MNTAPDTLLTPEEITRFKQDGVIGPFKLYEPEVARELLQTIRMRNADRSHALHKNDVNYDRHFDIPELSQHVGHPGIVRRVRGILGMDLLGWRTEFFPKFPGAAGTEWHQVANYRYATGVPMLEPVDGRNSDHLDITVWTVFTEATRENGCMKFLPGSHKKVYYDESKAVTQGRSDAYRSIEAKSDFFGYDFQEFKVDPKWMPDESQALAMEMQPGECVIFTAKCVHASYPNTTQRKTRFAITSRYTSTDVRVYPYERKFRAHGGDFDLDAANYGCVLVSGEDRYGHNRIRRENNLGQPFPHLA</sequence>
<dbReference type="Pfam" id="PF05721">
    <property type="entry name" value="PhyH"/>
    <property type="match status" value="1"/>
</dbReference>
<dbReference type="InterPro" id="IPR008775">
    <property type="entry name" value="Phytyl_CoA_dOase-like"/>
</dbReference>
<dbReference type="OrthoDB" id="9791262at2"/>
<dbReference type="InterPro" id="IPR010092">
    <property type="entry name" value="Chlorin_enz"/>
</dbReference>
<dbReference type="AlphaFoldDB" id="A0A250IL31"/>
<organism evidence="2 3">
    <name type="scientific">Melittangium boletus DSM 14713</name>
    <dbReference type="NCBI Taxonomy" id="1294270"/>
    <lineage>
        <taxon>Bacteria</taxon>
        <taxon>Pseudomonadati</taxon>
        <taxon>Myxococcota</taxon>
        <taxon>Myxococcia</taxon>
        <taxon>Myxococcales</taxon>
        <taxon>Cystobacterineae</taxon>
        <taxon>Archangiaceae</taxon>
        <taxon>Melittangium</taxon>
    </lineage>
</organism>
<reference evidence="2 3" key="1">
    <citation type="submission" date="2017-06" db="EMBL/GenBank/DDBJ databases">
        <authorList>
            <person name="Kim H.J."/>
            <person name="Triplett B.A."/>
        </authorList>
    </citation>
    <scope>NUCLEOTIDE SEQUENCE [LARGE SCALE GENOMIC DNA]</scope>
    <source>
        <strain evidence="2 3">DSM 14713</strain>
    </source>
</reference>